<accession>A0A1H2GXZ9</accession>
<reference evidence="2" key="1">
    <citation type="submission" date="2016-10" db="EMBL/GenBank/DDBJ databases">
        <authorList>
            <person name="Varghese N."/>
            <person name="Submissions S."/>
        </authorList>
    </citation>
    <scope>NUCLEOTIDE SEQUENCE [LARGE SCALE GENOMIC DNA]</scope>
    <source>
        <strain evidence="2">CECT 8338</strain>
    </source>
</reference>
<organism evidence="1 2">
    <name type="scientific">Halopseudomonas salegens</name>
    <dbReference type="NCBI Taxonomy" id="1434072"/>
    <lineage>
        <taxon>Bacteria</taxon>
        <taxon>Pseudomonadati</taxon>
        <taxon>Pseudomonadota</taxon>
        <taxon>Gammaproteobacteria</taxon>
        <taxon>Pseudomonadales</taxon>
        <taxon>Pseudomonadaceae</taxon>
        <taxon>Halopseudomonas</taxon>
    </lineage>
</organism>
<dbReference type="Proteomes" id="UP000243924">
    <property type="component" value="Chromosome I"/>
</dbReference>
<dbReference type="AlphaFoldDB" id="A0A1H2GXZ9"/>
<protein>
    <submittedName>
        <fullName evidence="1">Uncharacterized protein</fullName>
    </submittedName>
</protein>
<gene>
    <name evidence="1" type="ORF">SAMN05216210_2615</name>
</gene>
<name>A0A1H2GXZ9_9GAMM</name>
<evidence type="ECO:0000313" key="1">
    <source>
        <dbReference type="EMBL" id="SDU24198.1"/>
    </source>
</evidence>
<dbReference type="EMBL" id="LT629787">
    <property type="protein sequence ID" value="SDU24198.1"/>
    <property type="molecule type" value="Genomic_DNA"/>
</dbReference>
<proteinExistence type="predicted"/>
<evidence type="ECO:0000313" key="2">
    <source>
        <dbReference type="Proteomes" id="UP000243924"/>
    </source>
</evidence>
<keyword evidence="2" id="KW-1185">Reference proteome</keyword>
<dbReference type="STRING" id="1434072.SAMN05216210_2615"/>
<sequence length="63" mass="7112">MATSMVKAVLSTESLPLAARFKPQENRDTPGFFVSDYRLLSGLGWLHYRVATFLAMMMVWSKG</sequence>